<dbReference type="Pfam" id="PF07466">
    <property type="entry name" value="DUF1517"/>
    <property type="match status" value="1"/>
</dbReference>
<evidence type="ECO:0000313" key="2">
    <source>
        <dbReference type="EMBL" id="KKD39416.1"/>
    </source>
</evidence>
<dbReference type="InterPro" id="IPR053023">
    <property type="entry name" value="FLAP_modulator"/>
</dbReference>
<dbReference type="AlphaFoldDB" id="A0A0F5YKJ9"/>
<keyword evidence="1" id="KW-0472">Membrane</keyword>
<dbReference type="EMBL" id="LATL02000097">
    <property type="protein sequence ID" value="KKD39416.1"/>
    <property type="molecule type" value="Genomic_DNA"/>
</dbReference>
<dbReference type="PANTHER" id="PTHR33975:SF2">
    <property type="entry name" value="MYELIN-ASSOCIATED OLIGODENDROCYTE BASIC PROTEIN"/>
    <property type="match status" value="1"/>
</dbReference>
<reference evidence="2 4" key="1">
    <citation type="submission" date="2015-06" db="EMBL/GenBank/DDBJ databases">
        <title>Draft genome assembly of filamentous brackish cyanobacterium Limnoraphis robusta strain CS-951.</title>
        <authorList>
            <person name="Willis A."/>
            <person name="Parks M."/>
            <person name="Burford M.A."/>
        </authorList>
    </citation>
    <scope>NUCLEOTIDE SEQUENCE [LARGE SCALE GENOMIC DNA]</scope>
    <source>
        <strain evidence="2 4">CS-951</strain>
    </source>
</reference>
<gene>
    <name evidence="2" type="ORF">WN50_03505</name>
    <name evidence="3" type="ORF">WN50_32475</name>
</gene>
<protein>
    <submittedName>
        <fullName evidence="2">Membrane protein</fullName>
    </submittedName>
</protein>
<sequence length="318" mass="33561">MKNEKRHSRIQSILKSLVAFGIVFTLIFSQADFALAARSGGRIGGGSFRTPRTYAPGPTRAPGGGYGYGGGFGFPFLIPFFGFGGGFGGLFSIFIVIAIANFLVRSFQSAAGGGEETSSYSRSGVSVGRVQVGLLAEGRSLQDDLDRIAQAADTGSAQGRAQVLQEATLALLRHPEYWAYGAAETTQTGMEGAESKFNQWAIAERSKFTEETLSNYNNQLSGMTAPAISSGDTGNGEIVPQDQAPGEYIVVTLVVGTLGKLELPKVNSAQELRQAISRLGSVGGEQLLAVEVLWTPQAKGDTLSTDDMLANYPDLALV</sequence>
<organism evidence="2 4">
    <name type="scientific">Limnoraphis robusta CS-951</name>
    <dbReference type="NCBI Taxonomy" id="1637645"/>
    <lineage>
        <taxon>Bacteria</taxon>
        <taxon>Bacillati</taxon>
        <taxon>Cyanobacteriota</taxon>
        <taxon>Cyanophyceae</taxon>
        <taxon>Oscillatoriophycideae</taxon>
        <taxon>Oscillatoriales</taxon>
        <taxon>Sirenicapillariaceae</taxon>
        <taxon>Limnoraphis</taxon>
    </lineage>
</organism>
<dbReference type="PANTHER" id="PTHR33975">
    <property type="entry name" value="MYELIN-ASSOCIATED OLIGODENDROCYTE BASIC PROTEIN"/>
    <property type="match status" value="1"/>
</dbReference>
<keyword evidence="1" id="KW-0812">Transmembrane</keyword>
<dbReference type="InterPro" id="IPR010903">
    <property type="entry name" value="DUF1517"/>
</dbReference>
<feature type="transmembrane region" description="Helical" evidence="1">
    <location>
        <begin position="76"/>
        <end position="104"/>
    </location>
</feature>
<proteinExistence type="predicted"/>
<dbReference type="PATRIC" id="fig|1637645.4.peg.1041"/>
<accession>A0A0F5YKJ9</accession>
<evidence type="ECO:0000313" key="4">
    <source>
        <dbReference type="Proteomes" id="UP000033607"/>
    </source>
</evidence>
<dbReference type="Proteomes" id="UP000033607">
    <property type="component" value="Unassembled WGS sequence"/>
</dbReference>
<keyword evidence="1" id="KW-1133">Transmembrane helix</keyword>
<comment type="caution">
    <text evidence="2">The sequence shown here is derived from an EMBL/GenBank/DDBJ whole genome shotgun (WGS) entry which is preliminary data.</text>
</comment>
<dbReference type="EMBL" id="LATL02000056">
    <property type="protein sequence ID" value="KMW70818.1"/>
    <property type="molecule type" value="Genomic_DNA"/>
</dbReference>
<evidence type="ECO:0000256" key="1">
    <source>
        <dbReference type="SAM" id="Phobius"/>
    </source>
</evidence>
<dbReference type="OrthoDB" id="459043at2"/>
<evidence type="ECO:0000313" key="3">
    <source>
        <dbReference type="EMBL" id="KMW70818.1"/>
    </source>
</evidence>
<dbReference type="PIRSF" id="PIRSF037221">
    <property type="entry name" value="DUF1517"/>
    <property type="match status" value="1"/>
</dbReference>
<name>A0A0F5YKJ9_9CYAN</name>
<dbReference type="RefSeq" id="WP_046277119.1">
    <property type="nucleotide sequence ID" value="NZ_LATL02000056.1"/>
</dbReference>